<evidence type="ECO:0000313" key="12">
    <source>
        <dbReference type="EMBL" id="KAK4537657.1"/>
    </source>
</evidence>
<dbReference type="GO" id="GO:0000977">
    <property type="term" value="F:RNA polymerase II transcription regulatory region sequence-specific DNA binding"/>
    <property type="evidence" value="ECO:0007669"/>
    <property type="project" value="TreeGrafter"/>
</dbReference>
<feature type="region of interest" description="Disordered" evidence="10">
    <location>
        <begin position="481"/>
        <end position="506"/>
    </location>
</feature>
<dbReference type="SUPFAM" id="SSF82708">
    <property type="entry name" value="R3H domain"/>
    <property type="match status" value="1"/>
</dbReference>
<evidence type="ECO:0000313" key="13">
    <source>
        <dbReference type="Proteomes" id="UP001301350"/>
    </source>
</evidence>
<keyword evidence="7" id="KW-0805">Transcription regulation</keyword>
<protein>
    <recommendedName>
        <fullName evidence="11">R3H domain-containing protein</fullName>
    </recommendedName>
</protein>
<dbReference type="Gene3D" id="3.30.1370.50">
    <property type="entry name" value="R3H-like domain"/>
    <property type="match status" value="1"/>
</dbReference>
<dbReference type="CDD" id="cd02325">
    <property type="entry name" value="R3H"/>
    <property type="match status" value="1"/>
</dbReference>
<reference evidence="12 13" key="1">
    <citation type="submission" date="2022-07" db="EMBL/GenBank/DDBJ databases">
        <title>Genome-wide signatures of adaptation to extreme environments.</title>
        <authorList>
            <person name="Cho C.H."/>
            <person name="Yoon H.S."/>
        </authorList>
    </citation>
    <scope>NUCLEOTIDE SEQUENCE [LARGE SCALE GENOMIC DNA]</scope>
    <source>
        <strain evidence="12 13">DBV 063 E5</strain>
    </source>
</reference>
<keyword evidence="6" id="KW-0862">Zinc</keyword>
<evidence type="ECO:0000256" key="10">
    <source>
        <dbReference type="SAM" id="MobiDB-lite"/>
    </source>
</evidence>
<dbReference type="PANTHER" id="PTHR12360:SF12">
    <property type="entry name" value="TRANSCRIPTIONAL REPRESSOR NF-X1"/>
    <property type="match status" value="1"/>
</dbReference>
<evidence type="ECO:0000256" key="6">
    <source>
        <dbReference type="ARBA" id="ARBA00022833"/>
    </source>
</evidence>
<comment type="subcellular location">
    <subcellularLocation>
        <location evidence="1">Nucleus</location>
    </subcellularLocation>
</comment>
<keyword evidence="13" id="KW-1185">Reference proteome</keyword>
<evidence type="ECO:0000259" key="11">
    <source>
        <dbReference type="PROSITE" id="PS51061"/>
    </source>
</evidence>
<dbReference type="Pfam" id="PF01424">
    <property type="entry name" value="R3H"/>
    <property type="match status" value="1"/>
</dbReference>
<evidence type="ECO:0000256" key="4">
    <source>
        <dbReference type="ARBA" id="ARBA00022737"/>
    </source>
</evidence>
<dbReference type="EMBL" id="JANCYW010000013">
    <property type="protein sequence ID" value="KAK4537657.1"/>
    <property type="molecule type" value="Genomic_DNA"/>
</dbReference>
<evidence type="ECO:0000256" key="8">
    <source>
        <dbReference type="ARBA" id="ARBA00023163"/>
    </source>
</evidence>
<dbReference type="PANTHER" id="PTHR12360">
    <property type="entry name" value="NUCLEAR TRANSCRIPTION FACTOR, X-BOX BINDING 1 NFX1"/>
    <property type="match status" value="1"/>
</dbReference>
<dbReference type="GO" id="GO:0000981">
    <property type="term" value="F:DNA-binding transcription factor activity, RNA polymerase II-specific"/>
    <property type="evidence" value="ECO:0007669"/>
    <property type="project" value="TreeGrafter"/>
</dbReference>
<evidence type="ECO:0000256" key="5">
    <source>
        <dbReference type="ARBA" id="ARBA00022771"/>
    </source>
</evidence>
<evidence type="ECO:0000256" key="1">
    <source>
        <dbReference type="ARBA" id="ARBA00004123"/>
    </source>
</evidence>
<name>A0AAV9IZB4_CYACA</name>
<dbReference type="InterPro" id="IPR001374">
    <property type="entry name" value="R3H_dom"/>
</dbReference>
<organism evidence="12 13">
    <name type="scientific">Cyanidium caldarium</name>
    <name type="common">Red alga</name>
    <dbReference type="NCBI Taxonomy" id="2771"/>
    <lineage>
        <taxon>Eukaryota</taxon>
        <taxon>Rhodophyta</taxon>
        <taxon>Bangiophyceae</taxon>
        <taxon>Cyanidiales</taxon>
        <taxon>Cyanidiaceae</taxon>
        <taxon>Cyanidium</taxon>
    </lineage>
</organism>
<sequence>MTTAASRRLRSTVTRLPHGESSGFVGRATAAMTGAGEGTAEAECPICLAPLQRSEAGFTCSHCQSRLHWRCCEAWWQREQQQRSVVSSARRPDVCVCPVCAHPERRLPYSTCHCGKSLIARGEHNAPVAASRSCGQVCGGGACGHGGCTRECHSGPCDPCPGTVTVSCVCGRQKTALRCGEYQAGVRSGRAPWLRCRHPCNALLPCGHRCRRVCHARQPLDDENDIAEACLPCEETVTATCVEHGKRWALRCGSIDDPQRFWCGRDLQRRCRCGAALVARHCTDLADSGDQPATAPPPPFCGRICDRRLSCGRHRCVRQCCDDALHACPEVCGKPRRLGTPDACAHVCAVRCHSGACPPCQWQSSEPLSCACGKTRIPPPVHCGTPLPHCPEPCTRPRACPHPCSLGRCHPGSCPRCPVLVVRECLGGHERRWVACGAKLFACYRPCGRLLSCGRHRCAQPCHALESGHCGEAHSCDREEVAGEQHQPEEEEKQRQTAEKTDSGAGVVGEITAGDAESQTALSTVVTASAEVVPEEKYSPFLMSIADEYPETLAAVEPLLVTAALAQRRRDWMCTLPPCSSRLRAAVHELAALHYRLRSESVGRGADRHVIVTHLPQQSRLPPQPLSAAWARQRAAQQQHAQSASRRQLVVSAVAAQKVDPDVPIVESLATARETNHKLRRLWHRALQPHAGYFEVIACTLSGGEIVQFSTPERCHAALLTLHMQAHRGVQVSRPP</sequence>
<gene>
    <name evidence="12" type="ORF">CDCA_CDCA13G3682</name>
</gene>
<dbReference type="InterPro" id="IPR000967">
    <property type="entry name" value="Znf_NFX1"/>
</dbReference>
<keyword evidence="3" id="KW-0479">Metal-binding</keyword>
<evidence type="ECO:0000256" key="7">
    <source>
        <dbReference type="ARBA" id="ARBA00023015"/>
    </source>
</evidence>
<dbReference type="GO" id="GO:0005634">
    <property type="term" value="C:nucleus"/>
    <property type="evidence" value="ECO:0007669"/>
    <property type="project" value="UniProtKB-SubCell"/>
</dbReference>
<dbReference type="AlphaFoldDB" id="A0AAV9IZB4"/>
<keyword evidence="9" id="KW-0539">Nucleus</keyword>
<dbReference type="InterPro" id="IPR034078">
    <property type="entry name" value="NFX1_fam"/>
</dbReference>
<evidence type="ECO:0000256" key="2">
    <source>
        <dbReference type="ARBA" id="ARBA00007269"/>
    </source>
</evidence>
<dbReference type="GO" id="GO:0008270">
    <property type="term" value="F:zinc ion binding"/>
    <property type="evidence" value="ECO:0007669"/>
    <property type="project" value="UniProtKB-KW"/>
</dbReference>
<dbReference type="SMART" id="SM00438">
    <property type="entry name" value="ZnF_NFX"/>
    <property type="match status" value="6"/>
</dbReference>
<proteinExistence type="inferred from homology"/>
<evidence type="ECO:0000256" key="3">
    <source>
        <dbReference type="ARBA" id="ARBA00022723"/>
    </source>
</evidence>
<keyword evidence="5" id="KW-0863">Zinc-finger</keyword>
<feature type="domain" description="R3H" evidence="11">
    <location>
        <begin position="550"/>
        <end position="616"/>
    </location>
</feature>
<keyword evidence="8" id="KW-0804">Transcription</keyword>
<feature type="compositionally biased region" description="Basic and acidic residues" evidence="10">
    <location>
        <begin position="481"/>
        <end position="502"/>
    </location>
</feature>
<accession>A0AAV9IZB4</accession>
<dbReference type="SMART" id="SM00393">
    <property type="entry name" value="R3H"/>
    <property type="match status" value="1"/>
</dbReference>
<dbReference type="PROSITE" id="PS51061">
    <property type="entry name" value="R3H"/>
    <property type="match status" value="1"/>
</dbReference>
<comment type="similarity">
    <text evidence="2">Belongs to the NFX1 family.</text>
</comment>
<evidence type="ECO:0000256" key="9">
    <source>
        <dbReference type="ARBA" id="ARBA00023242"/>
    </source>
</evidence>
<comment type="caution">
    <text evidence="12">The sequence shown here is derived from an EMBL/GenBank/DDBJ whole genome shotgun (WGS) entry which is preliminary data.</text>
</comment>
<keyword evidence="4" id="KW-0677">Repeat</keyword>
<dbReference type="Proteomes" id="UP001301350">
    <property type="component" value="Unassembled WGS sequence"/>
</dbReference>
<dbReference type="InterPro" id="IPR036867">
    <property type="entry name" value="R3H_dom_sf"/>
</dbReference>